<gene>
    <name evidence="2" type="primary">LOC100373833</name>
</gene>
<accession>A0ABM0GYK7</accession>
<reference evidence="2" key="1">
    <citation type="submission" date="2025-08" db="UniProtKB">
        <authorList>
            <consortium name="RefSeq"/>
        </authorList>
    </citation>
    <scope>IDENTIFICATION</scope>
    <source>
        <tissue evidence="2">Testes</tissue>
    </source>
</reference>
<evidence type="ECO:0000313" key="2">
    <source>
        <dbReference type="RefSeq" id="XP_002740258.1"/>
    </source>
</evidence>
<evidence type="ECO:0000313" key="1">
    <source>
        <dbReference type="Proteomes" id="UP000694865"/>
    </source>
</evidence>
<dbReference type="Proteomes" id="UP000694865">
    <property type="component" value="Unplaced"/>
</dbReference>
<dbReference type="RefSeq" id="XP_002740258.1">
    <property type="nucleotide sequence ID" value="XM_002740212.2"/>
</dbReference>
<sequence>MPYKLNKWKRPKGYYAKVHEKRKLSKQLKAEEHTSTCISNISDLQKHVGLVTLPSNWSVLKSPTEIRFSQIEFIGDESTVSRCVMVGEDLTWQVKLHGRYIPKNHSIFEGISSAVTDVDMVTTLISEAVKCKMCPGNFDQSYIDLVRGKGGEIVKATSLSGEKTSSDSKVNLRFLSPTELRERASNLQKEKMTLKRSLSRTVKQLVSSEGIAIDGTLQSDFKAIMEENNHSAYEALRSSGFVKLPSQITLSPNQELVNQC</sequence>
<name>A0ABM0GYK7_SACKO</name>
<organism evidence="1 2">
    <name type="scientific">Saccoglossus kowalevskii</name>
    <name type="common">Acorn worm</name>
    <dbReference type="NCBI Taxonomy" id="10224"/>
    <lineage>
        <taxon>Eukaryota</taxon>
        <taxon>Metazoa</taxon>
        <taxon>Hemichordata</taxon>
        <taxon>Enteropneusta</taxon>
        <taxon>Harrimaniidae</taxon>
        <taxon>Saccoglossus</taxon>
    </lineage>
</organism>
<dbReference type="GeneID" id="100373833"/>
<proteinExistence type="predicted"/>
<protein>
    <submittedName>
        <fullName evidence="2">Uncharacterized protein LOC100373833</fullName>
    </submittedName>
</protein>
<keyword evidence="1" id="KW-1185">Reference proteome</keyword>